<proteinExistence type="predicted"/>
<dbReference type="InterPro" id="IPR009100">
    <property type="entry name" value="AcylCoA_DH/oxidase_NM_dom_sf"/>
</dbReference>
<dbReference type="PANTHER" id="PTHR48083">
    <property type="entry name" value="MEDIUM-CHAIN SPECIFIC ACYL-COA DEHYDROGENASE, MITOCHONDRIAL-RELATED"/>
    <property type="match status" value="1"/>
</dbReference>
<dbReference type="SUPFAM" id="SSF56645">
    <property type="entry name" value="Acyl-CoA dehydrogenase NM domain-like"/>
    <property type="match status" value="1"/>
</dbReference>
<feature type="domain" description="Acyl-CoA oxidase/dehydrogenase middle" evidence="3">
    <location>
        <begin position="92"/>
        <end position="157"/>
    </location>
</feature>
<evidence type="ECO:0000256" key="1">
    <source>
        <dbReference type="ARBA" id="ARBA00023002"/>
    </source>
</evidence>
<gene>
    <name evidence="4" type="ORF">AB0I48_09445</name>
</gene>
<dbReference type="Gene3D" id="2.40.110.10">
    <property type="entry name" value="Butyryl-CoA Dehydrogenase, subunit A, domain 2"/>
    <property type="match status" value="1"/>
</dbReference>
<protein>
    <submittedName>
        <fullName evidence="4">Acyl-CoA dehydrogenase family protein</fullName>
    </submittedName>
</protein>
<keyword evidence="1" id="KW-0560">Oxidoreductase</keyword>
<evidence type="ECO:0000259" key="3">
    <source>
        <dbReference type="Pfam" id="PF02770"/>
    </source>
</evidence>
<dbReference type="Pfam" id="PF02770">
    <property type="entry name" value="Acyl-CoA_dh_M"/>
    <property type="match status" value="1"/>
</dbReference>
<organism evidence="4 5">
    <name type="scientific">Nocardia aurea</name>
    <dbReference type="NCBI Taxonomy" id="2144174"/>
    <lineage>
        <taxon>Bacteria</taxon>
        <taxon>Bacillati</taxon>
        <taxon>Actinomycetota</taxon>
        <taxon>Actinomycetes</taxon>
        <taxon>Mycobacteriales</taxon>
        <taxon>Nocardiaceae</taxon>
        <taxon>Nocardia</taxon>
    </lineage>
</organism>
<feature type="compositionally biased region" description="Basic and acidic residues" evidence="2">
    <location>
        <begin position="1"/>
        <end position="16"/>
    </location>
</feature>
<evidence type="ECO:0000313" key="4">
    <source>
        <dbReference type="EMBL" id="MEV0707774.1"/>
    </source>
</evidence>
<dbReference type="InterPro" id="IPR006091">
    <property type="entry name" value="Acyl-CoA_Oxase/DH_mid-dom"/>
</dbReference>
<dbReference type="PANTHER" id="PTHR48083:SF37">
    <property type="entry name" value="DEHYDROGENASE, PUTATIVE-RELATED"/>
    <property type="match status" value="1"/>
</dbReference>
<reference evidence="4 5" key="1">
    <citation type="submission" date="2024-06" db="EMBL/GenBank/DDBJ databases">
        <title>The Natural Products Discovery Center: Release of the First 8490 Sequenced Strains for Exploring Actinobacteria Biosynthetic Diversity.</title>
        <authorList>
            <person name="Kalkreuter E."/>
            <person name="Kautsar S.A."/>
            <person name="Yang D."/>
            <person name="Bader C.D."/>
            <person name="Teijaro C.N."/>
            <person name="Fluegel L."/>
            <person name="Davis C.M."/>
            <person name="Simpson J.R."/>
            <person name="Lauterbach L."/>
            <person name="Steele A.D."/>
            <person name="Gui C."/>
            <person name="Meng S."/>
            <person name="Li G."/>
            <person name="Viehrig K."/>
            <person name="Ye F."/>
            <person name="Su P."/>
            <person name="Kiefer A.F."/>
            <person name="Nichols A."/>
            <person name="Cepeda A.J."/>
            <person name="Yan W."/>
            <person name="Fan B."/>
            <person name="Jiang Y."/>
            <person name="Adhikari A."/>
            <person name="Zheng C.-J."/>
            <person name="Schuster L."/>
            <person name="Cowan T.M."/>
            <person name="Smanski M.J."/>
            <person name="Chevrette M.G."/>
            <person name="De Carvalho L.P.S."/>
            <person name="Shen B."/>
        </authorList>
    </citation>
    <scope>NUCLEOTIDE SEQUENCE [LARGE SCALE GENOMIC DNA]</scope>
    <source>
        <strain evidence="4 5">NPDC050403</strain>
    </source>
</reference>
<feature type="region of interest" description="Disordered" evidence="2">
    <location>
        <begin position="1"/>
        <end position="22"/>
    </location>
</feature>
<dbReference type="EMBL" id="JBFAKC010000004">
    <property type="protein sequence ID" value="MEV0707774.1"/>
    <property type="molecule type" value="Genomic_DNA"/>
</dbReference>
<accession>A0ABV3FQU0</accession>
<dbReference type="Proteomes" id="UP001551695">
    <property type="component" value="Unassembled WGS sequence"/>
</dbReference>
<dbReference type="InterPro" id="IPR050741">
    <property type="entry name" value="Acyl-CoA_dehydrogenase"/>
</dbReference>
<dbReference type="InterPro" id="IPR046373">
    <property type="entry name" value="Acyl-CoA_Oxase/DH_mid-dom_sf"/>
</dbReference>
<comment type="caution">
    <text evidence="4">The sequence shown here is derived from an EMBL/GenBank/DDBJ whole genome shotgun (WGS) entry which is preliminary data.</text>
</comment>
<evidence type="ECO:0000256" key="2">
    <source>
        <dbReference type="SAM" id="MobiDB-lite"/>
    </source>
</evidence>
<keyword evidence="5" id="KW-1185">Reference proteome</keyword>
<evidence type="ECO:0000313" key="5">
    <source>
        <dbReference type="Proteomes" id="UP001551695"/>
    </source>
</evidence>
<name>A0ABV3FQU0_9NOCA</name>
<sequence>MTETSVHHDIPADEVSRWPLPGSGRTEARWQGLIDLARADVVTGRLAEAHADACAITHELRADSPRPGQLWGVWAAQPPAPVLRAKPHADIALLSGRKMWCSGAGICTHALVTAETEAGAALFAVDLSDPGVTVVPDTWHGVGMSGSATFTVDFDRVAATPVAAPGDYVARPGFWHGAIGVAACWFGAAEAVADKLVNAPGADPIREAHRGAVDAALYAARCALRCSAAEIDAAPDDMRAARIRARRVRAVVEDAATLTIDRVGRALGAAPLGQDPVHARRVADLTVYLRQSHAEYDLADLGSLVGPR</sequence>